<keyword evidence="2" id="KW-0175">Coiled coil</keyword>
<dbReference type="Gene3D" id="2.10.25.10">
    <property type="entry name" value="Laminin"/>
    <property type="match status" value="1"/>
</dbReference>
<name>A0AAN9GUS5_9TELE</name>
<evidence type="ECO:0000259" key="5">
    <source>
        <dbReference type="PROSITE" id="PS50026"/>
    </source>
</evidence>
<dbReference type="InterPro" id="IPR000742">
    <property type="entry name" value="EGF"/>
</dbReference>
<feature type="domain" description="EGF-like" evidence="5">
    <location>
        <begin position="455"/>
        <end position="492"/>
    </location>
</feature>
<dbReference type="AlphaFoldDB" id="A0AAN9GUS5"/>
<gene>
    <name evidence="6" type="ORF">R3I93_019981</name>
</gene>
<feature type="signal peptide" evidence="4">
    <location>
        <begin position="1"/>
        <end position="22"/>
    </location>
</feature>
<keyword evidence="3" id="KW-1133">Transmembrane helix</keyword>
<keyword evidence="1" id="KW-1015">Disulfide bond</keyword>
<evidence type="ECO:0000313" key="7">
    <source>
        <dbReference type="Proteomes" id="UP001364617"/>
    </source>
</evidence>
<comment type="caution">
    <text evidence="6">The sequence shown here is derived from an EMBL/GenBank/DDBJ whole genome shotgun (WGS) entry which is preliminary data.</text>
</comment>
<feature type="transmembrane region" description="Helical" evidence="3">
    <location>
        <begin position="77"/>
        <end position="95"/>
    </location>
</feature>
<evidence type="ECO:0000256" key="3">
    <source>
        <dbReference type="SAM" id="Phobius"/>
    </source>
</evidence>
<evidence type="ECO:0000313" key="6">
    <source>
        <dbReference type="EMBL" id="KAK7130493.1"/>
    </source>
</evidence>
<evidence type="ECO:0000256" key="2">
    <source>
        <dbReference type="SAM" id="Coils"/>
    </source>
</evidence>
<sequence>MATGKTFLTILYLLIYSCFCTADLKSSQVTKVEKGLTMSKEFLQRLSDVGEFLKKKTEDTSESLVKVLKVFGSIGKVAAYFGFIGALISFILAFIPQSNPMFEFMKEQFAEVNRKLDSLSLQISTLQTQMEWTSYASSYGKDENVIKNSWAKLTEFIKGAPLASTQEEKTRLAERFTTFYENTGTENSVANFYRYITENNPVSLNKNLLQLIIEKSNGDFNVLVQYSTYFTTLMVSGLKLNVFYYKLKGYDGEGKAQEAVTQLSNTLSAIEDALIECADGFEKWALKDTEKLSSQRFSEPKMLATNIKNHLESKFHWFKWIVIAHSNDAKNEFTFGQSINFNAQEKTSVLIIHQEKGSAVDQNTKGNIKSSLQSSLQSSVPKGSPESVLQCLSMKEELLHRIGAKVTSQILFLHAVTKPSDYAQTDVADIELNCQDARGVSLRDFQIFIRGNIVVNAPCSDVNCKNGECKPIKDTTQGFCKCHKMFHGPACEENIQNMIDYAALEGEINDMIYQPVPDLTAIYFSVKELKDFTKEIVENVRNDIQWTQVFIKYSSMIQKFRHINTLHSHLINGTITQRQYVSEVGDVFTGGHPFQLYLRNFHQMMMGSGFGDKHNILDIFRKSLVQDSQSQSGEPVECTKYYSDQIDYFVRYMFALEKEAVLAWSKYLLVTGKSENIDLLEKFFQDYVSQQWKLFNKNGCGPLKAGDLQNSHCEKLYHSTAQQQVKLKCGGSYKPFPEIVVCSGGQWSASPVCYEEQVNGLVECRSEGGATVCKATCSSGWASATYPEPSEYKCSQAPCPFFIPHLCNNCLAHRVCKDNEVCTEFRGTCRDVCLVKPCGVNAKCSSYNHISICTCESPWKGNPYEGCKSQDLKWVLDSEAYPENGPNSNRVSDYKKTVEINGGKIEVMIESYAYFDVRTDAVRSKTGLVVCKAIGSDGGWHSGFVKDRQCHYELDWYSYHADSYEVLVDPCGGSGWKWMEGAQSNMVLYDESRRFPGVKLFVCSLKSSGYVGKLFNTRHGFLCHYPLGSDQRDGNFYALVPQPCL</sequence>
<dbReference type="InterPro" id="IPR039051">
    <property type="entry name" value="SE-CTX-like"/>
</dbReference>
<dbReference type="PROSITE" id="PS51257">
    <property type="entry name" value="PROKAR_LIPOPROTEIN"/>
    <property type="match status" value="1"/>
</dbReference>
<dbReference type="PROSITE" id="PS50026">
    <property type="entry name" value="EGF_3"/>
    <property type="match status" value="1"/>
</dbReference>
<dbReference type="EMBL" id="JAYKXH010000021">
    <property type="protein sequence ID" value="KAK7130493.1"/>
    <property type="molecule type" value="Genomic_DNA"/>
</dbReference>
<feature type="chain" id="PRO_5043029181" description="EGF-like domain-containing protein" evidence="4">
    <location>
        <begin position="23"/>
        <end position="1045"/>
    </location>
</feature>
<organism evidence="6 7">
    <name type="scientific">Phoxinus phoxinus</name>
    <name type="common">Eurasian minnow</name>
    <dbReference type="NCBI Taxonomy" id="58324"/>
    <lineage>
        <taxon>Eukaryota</taxon>
        <taxon>Metazoa</taxon>
        <taxon>Chordata</taxon>
        <taxon>Craniata</taxon>
        <taxon>Vertebrata</taxon>
        <taxon>Euteleostomi</taxon>
        <taxon>Actinopterygii</taxon>
        <taxon>Neopterygii</taxon>
        <taxon>Teleostei</taxon>
        <taxon>Ostariophysi</taxon>
        <taxon>Cypriniformes</taxon>
        <taxon>Leuciscidae</taxon>
        <taxon>Phoxininae</taxon>
        <taxon>Phoxinus</taxon>
    </lineage>
</organism>
<protein>
    <recommendedName>
        <fullName evidence="5">EGF-like domain-containing protein</fullName>
    </recommendedName>
</protein>
<proteinExistence type="predicted"/>
<feature type="disulfide bond" evidence="1">
    <location>
        <begin position="482"/>
        <end position="491"/>
    </location>
</feature>
<dbReference type="PANTHER" id="PTHR40472:SF8">
    <property type="entry name" value="RAPUNZEL 2"/>
    <property type="match status" value="1"/>
</dbReference>
<keyword evidence="3" id="KW-0472">Membrane</keyword>
<keyword evidence="7" id="KW-1185">Reference proteome</keyword>
<feature type="coiled-coil region" evidence="2">
    <location>
        <begin position="102"/>
        <end position="129"/>
    </location>
</feature>
<keyword evidence="4" id="KW-0732">Signal</keyword>
<dbReference type="Proteomes" id="UP001364617">
    <property type="component" value="Unassembled WGS sequence"/>
</dbReference>
<reference evidence="6 7" key="1">
    <citation type="submission" date="2024-02" db="EMBL/GenBank/DDBJ databases">
        <title>Chromosome-level genome assembly of the Eurasian Minnow (Phoxinus phoxinus).</title>
        <authorList>
            <person name="Oriowo T.O."/>
            <person name="Martin S."/>
            <person name="Stange M."/>
            <person name="Chrysostomakis Y."/>
            <person name="Brown T."/>
            <person name="Winkler S."/>
            <person name="Kukowka S."/>
            <person name="Myers E.W."/>
            <person name="Bohne A."/>
        </authorList>
    </citation>
    <scope>NUCLEOTIDE SEQUENCE [LARGE SCALE GENOMIC DNA]</scope>
    <source>
        <strain evidence="6">ZFMK-TIS-60720</strain>
        <tissue evidence="6">Whole Organism</tissue>
    </source>
</reference>
<accession>A0AAN9GUS5</accession>
<dbReference type="PANTHER" id="PTHR40472">
    <property type="entry name" value="RICIN B-TYPE LECTIN DOMAIN-CONTAINING PROTEIN"/>
    <property type="match status" value="1"/>
</dbReference>
<feature type="disulfide bond" evidence="1">
    <location>
        <begin position="459"/>
        <end position="469"/>
    </location>
</feature>
<evidence type="ECO:0000256" key="4">
    <source>
        <dbReference type="SAM" id="SignalP"/>
    </source>
</evidence>
<evidence type="ECO:0000256" key="1">
    <source>
        <dbReference type="PROSITE-ProRule" id="PRU00076"/>
    </source>
</evidence>
<keyword evidence="3" id="KW-0812">Transmembrane</keyword>
<keyword evidence="1" id="KW-0245">EGF-like domain</keyword>
<comment type="caution">
    <text evidence="1">Lacks conserved residue(s) required for the propagation of feature annotation.</text>
</comment>
<dbReference type="PROSITE" id="PS00022">
    <property type="entry name" value="EGF_1"/>
    <property type="match status" value="1"/>
</dbReference>